<protein>
    <submittedName>
        <fullName evidence="2">Uncharacterized protein</fullName>
    </submittedName>
</protein>
<reference evidence="2 4" key="1">
    <citation type="journal article" date="2014" name="PLoS Genet.">
        <title>Phylogenetically driven sequencing of extremely halophilic archaea reveals strategies for static and dynamic osmo-response.</title>
        <authorList>
            <person name="Becker E.A."/>
            <person name="Seitzer P.M."/>
            <person name="Tritt A."/>
            <person name="Larsen D."/>
            <person name="Krusor M."/>
            <person name="Yao A.I."/>
            <person name="Wu D."/>
            <person name="Madern D."/>
            <person name="Eisen J.A."/>
            <person name="Darling A.E."/>
            <person name="Facciotti M.T."/>
        </authorList>
    </citation>
    <scope>NUCLEOTIDE SEQUENCE [LARGE SCALE GENOMIC DNA]</scope>
    <source>
        <strain evidence="2 4">ATCC 33800</strain>
    </source>
</reference>
<feature type="region of interest" description="Disordered" evidence="1">
    <location>
        <begin position="1"/>
        <end position="80"/>
    </location>
</feature>
<evidence type="ECO:0000313" key="3">
    <source>
        <dbReference type="EMBL" id="QUJ71922.1"/>
    </source>
</evidence>
<dbReference type="PATRIC" id="fig|662476.7.peg.1094"/>
<feature type="compositionally biased region" description="Basic and acidic residues" evidence="1">
    <location>
        <begin position="60"/>
        <end position="80"/>
    </location>
</feature>
<evidence type="ECO:0000313" key="2">
    <source>
        <dbReference type="EMBL" id="EMA14669.1"/>
    </source>
</evidence>
<name>M0K3H3_9EURY</name>
<dbReference type="RefSeq" id="WP_004959367.1">
    <property type="nucleotide sequence ID" value="NZ_AOLR01000010.1"/>
</dbReference>
<evidence type="ECO:0000313" key="4">
    <source>
        <dbReference type="Proteomes" id="UP000011659"/>
    </source>
</evidence>
<sequence length="80" mass="9049">MKNSVSDSEPFLLKFAEETGSPPDSELGEDYYFDQDSDLLRSKNHPEELPAIEIEGEDGPDTKKNDVEKGDDNKDRGMWV</sequence>
<feature type="compositionally biased region" description="Basic and acidic residues" evidence="1">
    <location>
        <begin position="38"/>
        <end position="48"/>
    </location>
</feature>
<evidence type="ECO:0000256" key="1">
    <source>
        <dbReference type="SAM" id="MobiDB-lite"/>
    </source>
</evidence>
<gene>
    <name evidence="2" type="ORF">C436_05541</name>
    <name evidence="3" type="ORF">KDQ40_14705</name>
</gene>
<proteinExistence type="predicted"/>
<dbReference type="AlphaFoldDB" id="M0K3H3"/>
<reference evidence="3" key="2">
    <citation type="submission" date="2021-04" db="EMBL/GenBank/DDBJ databases">
        <title>Complete Genome sequence and Methylome Analysis of the Haloarchaeon Haloarcula sinaiiensis.</title>
        <authorList>
            <person name="Fomenkov A."/>
            <person name="DasSarma P."/>
            <person name="DasSarma S."/>
            <person name="Roberts R.J."/>
        </authorList>
    </citation>
    <scope>NUCLEOTIDE SEQUENCE</scope>
    <source>
        <strain evidence="3">ATCC 33800</strain>
    </source>
</reference>
<keyword evidence="4" id="KW-1185">Reference proteome</keyword>
<dbReference type="Proteomes" id="UP000011659">
    <property type="component" value="Unassembled WGS sequence"/>
</dbReference>
<accession>M0K3H3</accession>
<dbReference type="EMBL" id="CP073366">
    <property type="protein sequence ID" value="QUJ71922.1"/>
    <property type="molecule type" value="Genomic_DNA"/>
</dbReference>
<dbReference type="GeneID" id="64824231"/>
<dbReference type="EMBL" id="AOLR01000010">
    <property type="protein sequence ID" value="EMA14669.1"/>
    <property type="molecule type" value="Genomic_DNA"/>
</dbReference>
<feature type="compositionally biased region" description="Acidic residues" evidence="1">
    <location>
        <begin position="26"/>
        <end position="37"/>
    </location>
</feature>
<organism evidence="2 4">
    <name type="scientific">Haloarcula marismortui ATCC 33800</name>
    <dbReference type="NCBI Taxonomy" id="662476"/>
    <lineage>
        <taxon>Archaea</taxon>
        <taxon>Methanobacteriati</taxon>
        <taxon>Methanobacteriota</taxon>
        <taxon>Stenosarchaea group</taxon>
        <taxon>Halobacteria</taxon>
        <taxon>Halobacteriales</taxon>
        <taxon>Haloarculaceae</taxon>
        <taxon>Haloarcula</taxon>
    </lineage>
</organism>
<dbReference type="Proteomes" id="UP000682967">
    <property type="component" value="Chromosome"/>
</dbReference>
<dbReference type="OrthoDB" id="379377at2157"/>
<dbReference type="KEGG" id="hsin:KDQ40_14705"/>